<sequence length="234" mass="26187">MDADSWSARLSSASKRYQSALQSRSDIFMGFEEIEADDDIRDEYPCPFCSEYFDIVGLCCHIDDEHPVEAKNGVCPVCAMRVGVDMVAHITLQHGNIFKISFSADFLFLFFFSFCRKRKSRKGGSHSTLTLLRRELREGNLQSLFGGSSYLVPSTNVAPDPLLSSFIMPMVDDYGSGQSHSLAEVTSVKKNTTDSISERSIQSAPLSVKDHEERTRRSEFVQGMLLSTILDNNL</sequence>
<keyword evidence="6" id="KW-1185">Reference proteome</keyword>
<proteinExistence type="inferred from homology"/>
<evidence type="ECO:0000313" key="5">
    <source>
        <dbReference type="EMBL" id="WOG86844.1"/>
    </source>
</evidence>
<protein>
    <recommendedName>
        <fullName evidence="7">Drought induced 19 protein type zinc-binding domain-containing protein</fullName>
    </recommendedName>
</protein>
<evidence type="ECO:0008006" key="7">
    <source>
        <dbReference type="Google" id="ProtNLM"/>
    </source>
</evidence>
<dbReference type="AlphaFoldDB" id="A0AAF0WCZ3"/>
<dbReference type="EMBL" id="CP093344">
    <property type="protein sequence ID" value="WOG86844.1"/>
    <property type="molecule type" value="Genomic_DNA"/>
</dbReference>
<reference evidence="5" key="2">
    <citation type="submission" date="2022-03" db="EMBL/GenBank/DDBJ databases">
        <title>Draft title - Genomic analysis of global carrot germplasm unveils the trajectory of domestication and the origin of high carotenoid orange carrot.</title>
        <authorList>
            <person name="Iorizzo M."/>
            <person name="Ellison S."/>
            <person name="Senalik D."/>
            <person name="Macko-Podgorni A."/>
            <person name="Grzebelus D."/>
            <person name="Bostan H."/>
            <person name="Rolling W."/>
            <person name="Curaba J."/>
            <person name="Simon P."/>
        </authorList>
    </citation>
    <scope>NUCLEOTIDE SEQUENCE</scope>
    <source>
        <tissue evidence="5">Leaf</tissue>
    </source>
</reference>
<feature type="transmembrane region" description="Helical" evidence="2">
    <location>
        <begin position="97"/>
        <end position="115"/>
    </location>
</feature>
<dbReference type="InterPro" id="IPR008598">
    <property type="entry name" value="Di19_Zn-bd"/>
</dbReference>
<evidence type="ECO:0000256" key="2">
    <source>
        <dbReference type="SAM" id="Phobius"/>
    </source>
</evidence>
<reference evidence="5" key="1">
    <citation type="journal article" date="2016" name="Nat. Genet.">
        <title>A high-quality carrot genome assembly provides new insights into carotenoid accumulation and asterid genome evolution.</title>
        <authorList>
            <person name="Iorizzo M."/>
            <person name="Ellison S."/>
            <person name="Senalik D."/>
            <person name="Zeng P."/>
            <person name="Satapoomin P."/>
            <person name="Huang J."/>
            <person name="Bowman M."/>
            <person name="Iovene M."/>
            <person name="Sanseverino W."/>
            <person name="Cavagnaro P."/>
            <person name="Yildiz M."/>
            <person name="Macko-Podgorni A."/>
            <person name="Moranska E."/>
            <person name="Grzebelus E."/>
            <person name="Grzebelus D."/>
            <person name="Ashrafi H."/>
            <person name="Zheng Z."/>
            <person name="Cheng S."/>
            <person name="Spooner D."/>
            <person name="Van Deynze A."/>
            <person name="Simon P."/>
        </authorList>
    </citation>
    <scope>NUCLEOTIDE SEQUENCE</scope>
    <source>
        <tissue evidence="5">Leaf</tissue>
    </source>
</reference>
<gene>
    <name evidence="5" type="ORF">DCAR_0206063</name>
</gene>
<comment type="similarity">
    <text evidence="1">Belongs to the Di19 family.</text>
</comment>
<evidence type="ECO:0000259" key="4">
    <source>
        <dbReference type="Pfam" id="PF14571"/>
    </source>
</evidence>
<evidence type="ECO:0000259" key="3">
    <source>
        <dbReference type="Pfam" id="PF05605"/>
    </source>
</evidence>
<feature type="domain" description="Di19 C-terminal" evidence="4">
    <location>
        <begin position="129"/>
        <end position="229"/>
    </location>
</feature>
<dbReference type="PANTHER" id="PTHR31875">
    <property type="entry name" value="PROTEIN DEHYDRATION-INDUCED 19"/>
    <property type="match status" value="1"/>
</dbReference>
<keyword evidence="2" id="KW-1133">Transmembrane helix</keyword>
<evidence type="ECO:0000313" key="6">
    <source>
        <dbReference type="Proteomes" id="UP000077755"/>
    </source>
</evidence>
<accession>A0AAF0WCZ3</accession>
<dbReference type="Proteomes" id="UP000077755">
    <property type="component" value="Chromosome 2"/>
</dbReference>
<organism evidence="5 6">
    <name type="scientific">Daucus carota subsp. sativus</name>
    <name type="common">Carrot</name>
    <dbReference type="NCBI Taxonomy" id="79200"/>
    <lineage>
        <taxon>Eukaryota</taxon>
        <taxon>Viridiplantae</taxon>
        <taxon>Streptophyta</taxon>
        <taxon>Embryophyta</taxon>
        <taxon>Tracheophyta</taxon>
        <taxon>Spermatophyta</taxon>
        <taxon>Magnoliopsida</taxon>
        <taxon>eudicotyledons</taxon>
        <taxon>Gunneridae</taxon>
        <taxon>Pentapetalae</taxon>
        <taxon>asterids</taxon>
        <taxon>campanulids</taxon>
        <taxon>Apiales</taxon>
        <taxon>Apiaceae</taxon>
        <taxon>Apioideae</taxon>
        <taxon>Scandiceae</taxon>
        <taxon>Daucinae</taxon>
        <taxon>Daucus</taxon>
        <taxon>Daucus sect. Daucus</taxon>
    </lineage>
</organism>
<name>A0AAF0WCZ3_DAUCS</name>
<keyword evidence="2" id="KW-0472">Membrane</keyword>
<evidence type="ECO:0000256" key="1">
    <source>
        <dbReference type="ARBA" id="ARBA00007109"/>
    </source>
</evidence>
<feature type="domain" description="Di19 zinc-binding" evidence="3">
    <location>
        <begin position="42"/>
        <end position="95"/>
    </location>
</feature>
<dbReference type="Pfam" id="PF05605">
    <property type="entry name" value="zf-Di19"/>
    <property type="match status" value="1"/>
</dbReference>
<dbReference type="InterPro" id="IPR027935">
    <property type="entry name" value="Di19_C"/>
</dbReference>
<dbReference type="InterPro" id="IPR033347">
    <property type="entry name" value="Di19"/>
</dbReference>
<keyword evidence="2" id="KW-0812">Transmembrane</keyword>
<dbReference type="PANTHER" id="PTHR31875:SF26">
    <property type="entry name" value="PROTEIN DEHYDRATION-INDUCED 19-RELATED"/>
    <property type="match status" value="1"/>
</dbReference>
<dbReference type="Pfam" id="PF14571">
    <property type="entry name" value="Di19_C"/>
    <property type="match status" value="1"/>
</dbReference>